<dbReference type="EMBL" id="HF935316">
    <property type="protein sequence ID" value="CCX06825.1"/>
    <property type="molecule type" value="Genomic_DNA"/>
</dbReference>
<protein>
    <submittedName>
        <fullName evidence="3">Uncharacterized protein</fullName>
    </submittedName>
</protein>
<sequence>MSYNSQLFTLQLHHKSLEAKSQKQASLIRKLEQKLSETNLALHTEKRKNEHLQRWKEDHAREMAQMAAERIASVAYSKKIETKKIKTSCICYKEEILGAICKIHKATPAPGELQEPREIYTVDLQPILDAIQQAIPPPEPVNVSIEIPQPLLDTLHNEMATCREEAAEILAGINRETSARQKEYQLSLNTLSAENEVLKDELSDARKEIKEIKGCIEGILKEFKEVKGRNEGKYHGLPLLNTLNTMSRPQTANEIRSEIREISEVDCLVSPTYIGTPSVVRAYTPHGQANQTRRASYAQSNATTAVPSEQSRLSSPVTPPKTSSAASEKRTSDSFGTGEKP</sequence>
<proteinExistence type="predicted"/>
<keyword evidence="1" id="KW-0175">Coiled coil</keyword>
<evidence type="ECO:0000256" key="1">
    <source>
        <dbReference type="SAM" id="Coils"/>
    </source>
</evidence>
<feature type="coiled-coil region" evidence="1">
    <location>
        <begin position="14"/>
        <end position="48"/>
    </location>
</feature>
<organism evidence="3 4">
    <name type="scientific">Pyronema omphalodes (strain CBS 100304)</name>
    <name type="common">Pyronema confluens</name>
    <dbReference type="NCBI Taxonomy" id="1076935"/>
    <lineage>
        <taxon>Eukaryota</taxon>
        <taxon>Fungi</taxon>
        <taxon>Dikarya</taxon>
        <taxon>Ascomycota</taxon>
        <taxon>Pezizomycotina</taxon>
        <taxon>Pezizomycetes</taxon>
        <taxon>Pezizales</taxon>
        <taxon>Pyronemataceae</taxon>
        <taxon>Pyronema</taxon>
    </lineage>
</organism>
<feature type="region of interest" description="Disordered" evidence="2">
    <location>
        <begin position="289"/>
        <end position="341"/>
    </location>
</feature>
<evidence type="ECO:0000313" key="3">
    <source>
        <dbReference type="EMBL" id="CCX06825.1"/>
    </source>
</evidence>
<name>U4KYT0_PYROM</name>
<feature type="compositionally biased region" description="Polar residues" evidence="2">
    <location>
        <begin position="289"/>
        <end position="326"/>
    </location>
</feature>
<evidence type="ECO:0000256" key="2">
    <source>
        <dbReference type="SAM" id="MobiDB-lite"/>
    </source>
</evidence>
<accession>U4KYT0</accession>
<evidence type="ECO:0000313" key="4">
    <source>
        <dbReference type="Proteomes" id="UP000018144"/>
    </source>
</evidence>
<reference evidence="3 4" key="1">
    <citation type="journal article" date="2013" name="PLoS Genet.">
        <title>The genome and development-dependent transcriptomes of Pyronema confluens: a window into fungal evolution.</title>
        <authorList>
            <person name="Traeger S."/>
            <person name="Altegoer F."/>
            <person name="Freitag M."/>
            <person name="Gabaldon T."/>
            <person name="Kempken F."/>
            <person name="Kumar A."/>
            <person name="Marcet-Houben M."/>
            <person name="Poggeler S."/>
            <person name="Stajich J.E."/>
            <person name="Nowrousian M."/>
        </authorList>
    </citation>
    <scope>NUCLEOTIDE SEQUENCE [LARGE SCALE GENOMIC DNA]</scope>
    <source>
        <strain evidence="4">CBS 100304</strain>
        <tissue evidence="3">Vegetative mycelium</tissue>
    </source>
</reference>
<dbReference type="Proteomes" id="UP000018144">
    <property type="component" value="Unassembled WGS sequence"/>
</dbReference>
<feature type="coiled-coil region" evidence="1">
    <location>
        <begin position="181"/>
        <end position="215"/>
    </location>
</feature>
<keyword evidence="4" id="KW-1185">Reference proteome</keyword>
<gene>
    <name evidence="3" type="ORF">PCON_06412</name>
</gene>
<dbReference type="AlphaFoldDB" id="U4KYT0"/>